<reference evidence="1 2" key="1">
    <citation type="submission" date="2024-04" db="EMBL/GenBank/DDBJ databases">
        <authorList>
            <person name="Rising A."/>
            <person name="Reimegard J."/>
            <person name="Sonavane S."/>
            <person name="Akerstrom W."/>
            <person name="Nylinder S."/>
            <person name="Hedman E."/>
            <person name="Kallberg Y."/>
        </authorList>
    </citation>
    <scope>NUCLEOTIDE SEQUENCE [LARGE SCALE GENOMIC DNA]</scope>
</reference>
<dbReference type="EMBL" id="CAXIEN010000684">
    <property type="protein sequence ID" value="CAL1301401.1"/>
    <property type="molecule type" value="Genomic_DNA"/>
</dbReference>
<protein>
    <submittedName>
        <fullName evidence="1">Uncharacterized protein</fullName>
    </submittedName>
</protein>
<dbReference type="Proteomes" id="UP001497382">
    <property type="component" value="Unassembled WGS sequence"/>
</dbReference>
<name>A0AAV2C076_9ARAC</name>
<organism evidence="1 2">
    <name type="scientific">Larinioides sclopetarius</name>
    <dbReference type="NCBI Taxonomy" id="280406"/>
    <lineage>
        <taxon>Eukaryota</taxon>
        <taxon>Metazoa</taxon>
        <taxon>Ecdysozoa</taxon>
        <taxon>Arthropoda</taxon>
        <taxon>Chelicerata</taxon>
        <taxon>Arachnida</taxon>
        <taxon>Araneae</taxon>
        <taxon>Araneomorphae</taxon>
        <taxon>Entelegynae</taxon>
        <taxon>Araneoidea</taxon>
        <taxon>Araneidae</taxon>
        <taxon>Larinioides</taxon>
    </lineage>
</organism>
<accession>A0AAV2C076</accession>
<feature type="non-terminal residue" evidence="1">
    <location>
        <position position="1"/>
    </location>
</feature>
<keyword evidence="2" id="KW-1185">Reference proteome</keyword>
<comment type="caution">
    <text evidence="1">The sequence shown here is derived from an EMBL/GenBank/DDBJ whole genome shotgun (WGS) entry which is preliminary data.</text>
</comment>
<proteinExistence type="predicted"/>
<dbReference type="AlphaFoldDB" id="A0AAV2C076"/>
<sequence>DFQIFRCSRPSVHPRYVLTVSQLCYCLCHIDTVLTVVILICLTRGLCIVAY</sequence>
<evidence type="ECO:0000313" key="1">
    <source>
        <dbReference type="EMBL" id="CAL1301401.1"/>
    </source>
</evidence>
<evidence type="ECO:0000313" key="2">
    <source>
        <dbReference type="Proteomes" id="UP001497382"/>
    </source>
</evidence>
<gene>
    <name evidence="1" type="ORF">LARSCL_LOCUS22498</name>
</gene>